<dbReference type="eggNOG" id="COG3181">
    <property type="taxonomic scope" value="Bacteria"/>
</dbReference>
<dbReference type="STRING" id="391735.Veis_1076"/>
<sequence>MAAHPAPSIPSSRNPMPCSPSLRRTALLALYALLCGLAVPATPALAQEVYPSRPVSIVVGYPPGGSVDLVARTLAVELGHRLGVPMVIENIGGAGGAIGAQRVASAAPDGYTLLVGSINELVINKLVTRAVKYDLKDFSAIGHIVSQPLVLVASPGVGVQNLAEFTQKVARNPGKFSYGSSGVGTSLHLAGEMIKEQGRLFMTHIPYRGVAPLASDLLGNNLEFGMFALSSGLPYIKSGKLIALGTTEASRSAITPDIPALAESPQYKNVDIGGWFALMAPAGLPRPTLDRLRKALHDSLQSGEFRQKMQDNGATVAATKLDIDQFLAAEVAKYRKIIASARIEE</sequence>
<dbReference type="PANTHER" id="PTHR42928">
    <property type="entry name" value="TRICARBOXYLATE-BINDING PROTEIN"/>
    <property type="match status" value="1"/>
</dbReference>
<dbReference type="EMBL" id="CP000542">
    <property type="protein sequence ID" value="ABM56852.1"/>
    <property type="molecule type" value="Genomic_DNA"/>
</dbReference>
<dbReference type="InterPro" id="IPR005064">
    <property type="entry name" value="BUG"/>
</dbReference>
<dbReference type="Proteomes" id="UP000000374">
    <property type="component" value="Chromosome"/>
</dbReference>
<dbReference type="InterPro" id="IPR042100">
    <property type="entry name" value="Bug_dom1"/>
</dbReference>
<dbReference type="Pfam" id="PF03401">
    <property type="entry name" value="TctC"/>
    <property type="match status" value="1"/>
</dbReference>
<dbReference type="SUPFAM" id="SSF53850">
    <property type="entry name" value="Periplasmic binding protein-like II"/>
    <property type="match status" value="1"/>
</dbReference>
<dbReference type="Gene3D" id="3.40.190.150">
    <property type="entry name" value="Bordetella uptake gene, domain 1"/>
    <property type="match status" value="1"/>
</dbReference>
<name>A1WGU5_VEREI</name>
<evidence type="ECO:0000256" key="1">
    <source>
        <dbReference type="ARBA" id="ARBA00006987"/>
    </source>
</evidence>
<dbReference type="PANTHER" id="PTHR42928:SF5">
    <property type="entry name" value="BLR1237 PROTEIN"/>
    <property type="match status" value="1"/>
</dbReference>
<evidence type="ECO:0000313" key="3">
    <source>
        <dbReference type="Proteomes" id="UP000000374"/>
    </source>
</evidence>
<dbReference type="CDD" id="cd07012">
    <property type="entry name" value="PBP2_Bug_TTT"/>
    <property type="match status" value="1"/>
</dbReference>
<dbReference type="KEGG" id="vei:Veis_1076"/>
<gene>
    <name evidence="2" type="ordered locus">Veis_1076</name>
</gene>
<evidence type="ECO:0000313" key="2">
    <source>
        <dbReference type="EMBL" id="ABM56852.1"/>
    </source>
</evidence>
<accession>A1WGU5</accession>
<dbReference type="AlphaFoldDB" id="A1WGU5"/>
<dbReference type="PIRSF" id="PIRSF017082">
    <property type="entry name" value="YflP"/>
    <property type="match status" value="1"/>
</dbReference>
<protein>
    <submittedName>
        <fullName evidence="2">Uncharacterized protein UPF0065</fullName>
    </submittedName>
</protein>
<dbReference type="HOGENOM" id="CLU_045683_0_0_4"/>
<keyword evidence="3" id="KW-1185">Reference proteome</keyword>
<organism evidence="2 3">
    <name type="scientific">Verminephrobacter eiseniae (strain EF01-2)</name>
    <dbReference type="NCBI Taxonomy" id="391735"/>
    <lineage>
        <taxon>Bacteria</taxon>
        <taxon>Pseudomonadati</taxon>
        <taxon>Pseudomonadota</taxon>
        <taxon>Betaproteobacteria</taxon>
        <taxon>Burkholderiales</taxon>
        <taxon>Comamonadaceae</taxon>
        <taxon>Verminephrobacter</taxon>
    </lineage>
</organism>
<reference evidence="3" key="1">
    <citation type="submission" date="2006-12" db="EMBL/GenBank/DDBJ databases">
        <title>Complete sequence of chromosome 1 of Verminephrobacter eiseniae EF01-2.</title>
        <authorList>
            <person name="Copeland A."/>
            <person name="Lucas S."/>
            <person name="Lapidus A."/>
            <person name="Barry K."/>
            <person name="Detter J.C."/>
            <person name="Glavina del Rio T."/>
            <person name="Dalin E."/>
            <person name="Tice H."/>
            <person name="Pitluck S."/>
            <person name="Chertkov O."/>
            <person name="Brettin T."/>
            <person name="Bruce D."/>
            <person name="Han C."/>
            <person name="Tapia R."/>
            <person name="Gilna P."/>
            <person name="Schmutz J."/>
            <person name="Larimer F."/>
            <person name="Land M."/>
            <person name="Hauser L."/>
            <person name="Kyrpides N."/>
            <person name="Kim E."/>
            <person name="Stahl D."/>
            <person name="Richardson P."/>
        </authorList>
    </citation>
    <scope>NUCLEOTIDE SEQUENCE [LARGE SCALE GENOMIC DNA]</scope>
    <source>
        <strain evidence="3">EF01-2</strain>
    </source>
</reference>
<dbReference type="Gene3D" id="3.40.190.10">
    <property type="entry name" value="Periplasmic binding protein-like II"/>
    <property type="match status" value="1"/>
</dbReference>
<comment type="similarity">
    <text evidence="1">Belongs to the UPF0065 (bug) family.</text>
</comment>
<proteinExistence type="inferred from homology"/>